<organism evidence="2 3">
    <name type="scientific">Puccinia sorghi</name>
    <dbReference type="NCBI Taxonomy" id="27349"/>
    <lineage>
        <taxon>Eukaryota</taxon>
        <taxon>Fungi</taxon>
        <taxon>Dikarya</taxon>
        <taxon>Basidiomycota</taxon>
        <taxon>Pucciniomycotina</taxon>
        <taxon>Pucciniomycetes</taxon>
        <taxon>Pucciniales</taxon>
        <taxon>Pucciniaceae</taxon>
        <taxon>Puccinia</taxon>
    </lineage>
</organism>
<protein>
    <recommendedName>
        <fullName evidence="1">Reverse transcriptase Ty1/copia-type domain-containing protein</fullName>
    </recommendedName>
</protein>
<evidence type="ECO:0000313" key="2">
    <source>
        <dbReference type="EMBL" id="KNZ49516.1"/>
    </source>
</evidence>
<feature type="domain" description="Reverse transcriptase Ty1/copia-type" evidence="1">
    <location>
        <begin position="50"/>
        <end position="131"/>
    </location>
</feature>
<reference evidence="2 3" key="1">
    <citation type="submission" date="2015-08" db="EMBL/GenBank/DDBJ databases">
        <title>Next Generation Sequencing and Analysis of the Genome of Puccinia sorghi L Schw, the Causal Agent of Maize Common Rust.</title>
        <authorList>
            <person name="Rochi L."/>
            <person name="Burguener G."/>
            <person name="Darino M."/>
            <person name="Turjanski A."/>
            <person name="Kreff E."/>
            <person name="Dieguez M.J."/>
            <person name="Sacco F."/>
        </authorList>
    </citation>
    <scope>NUCLEOTIDE SEQUENCE [LARGE SCALE GENOMIC DNA]</scope>
    <source>
        <strain evidence="2 3">RO10H11247</strain>
    </source>
</reference>
<dbReference type="AlphaFoldDB" id="A0A0L6ULW9"/>
<dbReference type="InterPro" id="IPR013103">
    <property type="entry name" value="RVT_2"/>
</dbReference>
<dbReference type="EMBL" id="LAVV01010131">
    <property type="protein sequence ID" value="KNZ49516.1"/>
    <property type="molecule type" value="Genomic_DNA"/>
</dbReference>
<sequence length="167" mass="19336">MTRVKEHKLDTKGEEKIKRLWKTTPKSLLTHWTPHGPSRLRKIHMVIPSINQFNIQGAFLHSPLSEDVFFKIPKGVNHPTPYLKLKIFFYGLKQSPKTLYEALTGCFHSFGFSESNCDPCLYICNNNILMVFFQEELNPLIEAFNEGIWLKALLAEIWKIQLDSATT</sequence>
<accession>A0A0L6ULW9</accession>
<proteinExistence type="predicted"/>
<name>A0A0L6ULW9_9BASI</name>
<gene>
    <name evidence="2" type="ORF">VP01_496g15</name>
</gene>
<keyword evidence="3" id="KW-1185">Reference proteome</keyword>
<dbReference type="Proteomes" id="UP000037035">
    <property type="component" value="Unassembled WGS sequence"/>
</dbReference>
<comment type="caution">
    <text evidence="2">The sequence shown here is derived from an EMBL/GenBank/DDBJ whole genome shotgun (WGS) entry which is preliminary data.</text>
</comment>
<evidence type="ECO:0000259" key="1">
    <source>
        <dbReference type="Pfam" id="PF07727"/>
    </source>
</evidence>
<evidence type="ECO:0000313" key="3">
    <source>
        <dbReference type="Proteomes" id="UP000037035"/>
    </source>
</evidence>
<dbReference type="OrthoDB" id="3054497at2759"/>
<dbReference type="VEuPathDB" id="FungiDB:VP01_496g15"/>
<dbReference type="Pfam" id="PF07727">
    <property type="entry name" value="RVT_2"/>
    <property type="match status" value="1"/>
</dbReference>